<accession>A0A1S4FG69</accession>
<reference evidence="4 5" key="1">
    <citation type="submission" date="2017-06" db="EMBL/GenBank/DDBJ databases">
        <title>Aedes aegypti genome working group (AGWG) sequencing and assembly.</title>
        <authorList>
            <consortium name="Aedes aegypti Genome Working Group (AGWG)"/>
            <person name="Matthews B.J."/>
        </authorList>
    </citation>
    <scope>NUCLEOTIDE SEQUENCE [LARGE SCALE GENOMIC DNA]</scope>
    <source>
        <strain evidence="4 5">LVP_AGWG</strain>
    </source>
</reference>
<protein>
    <recommendedName>
        <fullName evidence="2">Proteasome assembly chaperone 1</fullName>
    </recommendedName>
</protein>
<dbReference type="AlphaFoldDB" id="A0A1S4FG69"/>
<dbReference type="PANTHER" id="PTHR15069">
    <property type="entry name" value="PROTEASOME ASSEMBLY CHAPERONE 1"/>
    <property type="match status" value="1"/>
</dbReference>
<gene>
    <name evidence="4" type="primary">5569090</name>
</gene>
<name>A0A1S4FG69_AEDAE</name>
<dbReference type="GO" id="GO:0005783">
    <property type="term" value="C:endoplasmic reticulum"/>
    <property type="evidence" value="ECO:0007669"/>
    <property type="project" value="InterPro"/>
</dbReference>
<dbReference type="Pfam" id="PF16094">
    <property type="entry name" value="PAC1"/>
    <property type="match status" value="1"/>
</dbReference>
<dbReference type="InterPro" id="IPR016565">
    <property type="entry name" value="Proteasome_assmbl_chp_1"/>
</dbReference>
<dbReference type="OrthoDB" id="17536at2759"/>
<dbReference type="GO" id="GO:0070628">
    <property type="term" value="F:proteasome binding"/>
    <property type="evidence" value="ECO:0007669"/>
    <property type="project" value="TreeGrafter"/>
</dbReference>
<evidence type="ECO:0000313" key="4">
    <source>
        <dbReference type="EnsemblMetazoa" id="AAEL007351-PA"/>
    </source>
</evidence>
<evidence type="ECO:0000256" key="3">
    <source>
        <dbReference type="ARBA" id="ARBA00023186"/>
    </source>
</evidence>
<dbReference type="PANTHER" id="PTHR15069:SF1">
    <property type="entry name" value="PROTEASOME ASSEMBLY CHAPERONE 1"/>
    <property type="match status" value="1"/>
</dbReference>
<dbReference type="FunCoup" id="A0A1S4FG69">
    <property type="interactions" value="78"/>
</dbReference>
<dbReference type="GO" id="GO:0080129">
    <property type="term" value="P:proteasome core complex assembly"/>
    <property type="evidence" value="ECO:0007669"/>
    <property type="project" value="TreeGrafter"/>
</dbReference>
<evidence type="ECO:0000313" key="5">
    <source>
        <dbReference type="Proteomes" id="UP000008820"/>
    </source>
</evidence>
<dbReference type="EnsemblMetazoa" id="AAEL007351-RA">
    <property type="protein sequence ID" value="AAEL007351-PA"/>
    <property type="gene ID" value="AAEL007351"/>
</dbReference>
<comment type="similarity">
    <text evidence="1">Belongs to the PSMG1 family.</text>
</comment>
<dbReference type="Proteomes" id="UP000008820">
    <property type="component" value="Chromosome 3"/>
</dbReference>
<reference evidence="4" key="2">
    <citation type="submission" date="2020-05" db="UniProtKB">
        <authorList>
            <consortium name="EnsemblMetazoa"/>
        </authorList>
    </citation>
    <scope>IDENTIFICATION</scope>
    <source>
        <strain evidence="4">LVP_AGWG</strain>
    </source>
</reference>
<evidence type="ECO:0000256" key="2">
    <source>
        <dbReference type="ARBA" id="ARBA00019180"/>
    </source>
</evidence>
<keyword evidence="5" id="KW-1185">Reference proteome</keyword>
<evidence type="ECO:0000256" key="1">
    <source>
        <dbReference type="ARBA" id="ARBA00005261"/>
    </source>
</evidence>
<dbReference type="InParanoid" id="A0A1S4FG69"/>
<sequence>MSLNFGEIVEPSTRAFWDDYDEGDEDLAPLQPLEWEWLNEDNVEQTLNAMKRLLILEGPGISAFAGTAVLKGRSPICQLNSGTISIYYDAEKGLLVCVSEEKDLNAFGRITEKLANWLDVAEEVVAISFQPSVMHKGTSGSDAEEVCFIRSINGRLSQIPTLGAPNVVTGLAGGVLSYRKFKDQTASVYVCYLDSCVLDSVSAKPILRLLKSLNVECDDSYQLKYKASSNLYL</sequence>
<proteinExistence type="inferred from homology"/>
<dbReference type="VEuPathDB" id="VectorBase:AAEL007351"/>
<keyword evidence="3" id="KW-0143">Chaperone</keyword>
<organism evidence="4 5">
    <name type="scientific">Aedes aegypti</name>
    <name type="common">Yellowfever mosquito</name>
    <name type="synonym">Culex aegypti</name>
    <dbReference type="NCBI Taxonomy" id="7159"/>
    <lineage>
        <taxon>Eukaryota</taxon>
        <taxon>Metazoa</taxon>
        <taxon>Ecdysozoa</taxon>
        <taxon>Arthropoda</taxon>
        <taxon>Hexapoda</taxon>
        <taxon>Insecta</taxon>
        <taxon>Pterygota</taxon>
        <taxon>Neoptera</taxon>
        <taxon>Endopterygota</taxon>
        <taxon>Diptera</taxon>
        <taxon>Nematocera</taxon>
        <taxon>Culicoidea</taxon>
        <taxon>Culicidae</taxon>
        <taxon>Culicinae</taxon>
        <taxon>Aedini</taxon>
        <taxon>Aedes</taxon>
        <taxon>Stegomyia</taxon>
    </lineage>
</organism>